<accession>X1KCU7</accession>
<gene>
    <name evidence="2" type="ORF">S03H2_65617</name>
</gene>
<dbReference type="InterPro" id="IPR009045">
    <property type="entry name" value="Zn_M74/Hedgehog-like"/>
</dbReference>
<organism evidence="2">
    <name type="scientific">marine sediment metagenome</name>
    <dbReference type="NCBI Taxonomy" id="412755"/>
    <lineage>
        <taxon>unclassified sequences</taxon>
        <taxon>metagenomes</taxon>
        <taxon>ecological metagenomes</taxon>
    </lineage>
</organism>
<dbReference type="Gene3D" id="3.30.1380.10">
    <property type="match status" value="1"/>
</dbReference>
<dbReference type="InterPro" id="IPR013230">
    <property type="entry name" value="Peptidase_M15A_C"/>
</dbReference>
<protein>
    <recommendedName>
        <fullName evidence="1">Peptidase M15A C-terminal domain-containing protein</fullName>
    </recommendedName>
</protein>
<dbReference type="Pfam" id="PF08291">
    <property type="entry name" value="Peptidase_M15_3"/>
    <property type="match status" value="1"/>
</dbReference>
<name>X1KCU7_9ZZZZ</name>
<feature type="domain" description="Peptidase M15A C-terminal" evidence="1">
    <location>
        <begin position="6"/>
        <end position="106"/>
    </location>
</feature>
<dbReference type="SUPFAM" id="SSF55166">
    <property type="entry name" value="Hedgehog/DD-peptidase"/>
    <property type="match status" value="1"/>
</dbReference>
<evidence type="ECO:0000259" key="1">
    <source>
        <dbReference type="Pfam" id="PF08291"/>
    </source>
</evidence>
<sequence>MTNKIYFTDEEIQCKCGCGFILKQTAFFWKVNTLRGIVGHPLWVNSWCRCPIHNKAVGGLLTSSHPKGLAVDLDTPSAYIRYRILLAAGELNFRGVGVAETFIHLDNDFDKAPNRFWIY</sequence>
<reference evidence="2" key="1">
    <citation type="journal article" date="2014" name="Front. Microbiol.">
        <title>High frequency of phylogenetically diverse reductive dehalogenase-homologous genes in deep subseafloor sedimentary metagenomes.</title>
        <authorList>
            <person name="Kawai M."/>
            <person name="Futagami T."/>
            <person name="Toyoda A."/>
            <person name="Takaki Y."/>
            <person name="Nishi S."/>
            <person name="Hori S."/>
            <person name="Arai W."/>
            <person name="Tsubouchi T."/>
            <person name="Morono Y."/>
            <person name="Uchiyama I."/>
            <person name="Ito T."/>
            <person name="Fujiyama A."/>
            <person name="Inagaki F."/>
            <person name="Takami H."/>
        </authorList>
    </citation>
    <scope>NUCLEOTIDE SEQUENCE</scope>
    <source>
        <strain evidence="2">Expedition CK06-06</strain>
    </source>
</reference>
<evidence type="ECO:0000313" key="2">
    <source>
        <dbReference type="EMBL" id="GAH87999.1"/>
    </source>
</evidence>
<dbReference type="EMBL" id="BARU01042750">
    <property type="protein sequence ID" value="GAH87999.1"/>
    <property type="molecule type" value="Genomic_DNA"/>
</dbReference>
<dbReference type="AlphaFoldDB" id="X1KCU7"/>
<proteinExistence type="predicted"/>
<comment type="caution">
    <text evidence="2">The sequence shown here is derived from an EMBL/GenBank/DDBJ whole genome shotgun (WGS) entry which is preliminary data.</text>
</comment>